<evidence type="ECO:0000313" key="13">
    <source>
        <dbReference type="Proteomes" id="UP000244906"/>
    </source>
</evidence>
<keyword evidence="4 8" id="KW-0521">NADP</keyword>
<reference evidence="12 13" key="1">
    <citation type="submission" date="2018-04" db="EMBL/GenBank/DDBJ databases">
        <title>Thalassorhabdus spongiae gen. nov., sp. nov., isolated from a marine sponge in South-West Iceland.</title>
        <authorList>
            <person name="Knobloch S."/>
            <person name="Daussin A."/>
            <person name="Johannsson R."/>
            <person name="Marteinsson V.T."/>
        </authorList>
    </citation>
    <scope>NUCLEOTIDE SEQUENCE [LARGE SCALE GENOMIC DNA]</scope>
    <source>
        <strain evidence="12 13">Hp12</strain>
    </source>
</reference>
<feature type="binding site" evidence="8">
    <location>
        <position position="103"/>
    </location>
    <ligand>
        <name>shikimate</name>
        <dbReference type="ChEBI" id="CHEBI:36208"/>
    </ligand>
</feature>
<dbReference type="InterPro" id="IPR006151">
    <property type="entry name" value="Shikm_DH/Glu-tRNA_Rdtase"/>
</dbReference>
<evidence type="ECO:0000256" key="4">
    <source>
        <dbReference type="ARBA" id="ARBA00022857"/>
    </source>
</evidence>
<proteinExistence type="inferred from homology"/>
<dbReference type="GO" id="GO:0004764">
    <property type="term" value="F:shikimate 3-dehydrogenase (NADP+) activity"/>
    <property type="evidence" value="ECO:0007669"/>
    <property type="project" value="UniProtKB-UniRule"/>
</dbReference>
<feature type="binding site" evidence="8">
    <location>
        <position position="87"/>
    </location>
    <ligand>
        <name>shikimate</name>
        <dbReference type="ChEBI" id="CHEBI:36208"/>
    </ligand>
</feature>
<feature type="domain" description="SDH C-terminal" evidence="11">
    <location>
        <begin position="240"/>
        <end position="260"/>
    </location>
</feature>
<organism evidence="12 13">
    <name type="scientific">Pelagibaculum spongiae</name>
    <dbReference type="NCBI Taxonomy" id="2080658"/>
    <lineage>
        <taxon>Bacteria</taxon>
        <taxon>Pseudomonadati</taxon>
        <taxon>Pseudomonadota</taxon>
        <taxon>Gammaproteobacteria</taxon>
        <taxon>Oceanospirillales</taxon>
        <taxon>Pelagibaculum</taxon>
    </lineage>
</organism>
<evidence type="ECO:0000256" key="6">
    <source>
        <dbReference type="ARBA" id="ARBA00023141"/>
    </source>
</evidence>
<dbReference type="PANTHER" id="PTHR21089:SF1">
    <property type="entry name" value="BIFUNCTIONAL 3-DEHYDROQUINATE DEHYDRATASE_SHIKIMATE DEHYDROGENASE, CHLOROPLASTIC"/>
    <property type="match status" value="1"/>
</dbReference>
<dbReference type="CDD" id="cd01065">
    <property type="entry name" value="NAD_bind_Shikimate_DH"/>
    <property type="match status" value="1"/>
</dbReference>
<protein>
    <recommendedName>
        <fullName evidence="2 8">Shikimate dehydrogenase (NADP(+))</fullName>
        <shortName evidence="8">SDH</shortName>
        <ecNumber evidence="2 8">1.1.1.25</ecNumber>
    </recommendedName>
</protein>
<dbReference type="EMBL" id="QDDL01000005">
    <property type="protein sequence ID" value="PVZ68171.1"/>
    <property type="molecule type" value="Genomic_DNA"/>
</dbReference>
<dbReference type="FunFam" id="3.40.50.720:FF:000104">
    <property type="entry name" value="Shikimate dehydrogenase (NADP(+))"/>
    <property type="match status" value="1"/>
</dbReference>
<evidence type="ECO:0000256" key="1">
    <source>
        <dbReference type="ARBA" id="ARBA00004871"/>
    </source>
</evidence>
<evidence type="ECO:0000259" key="11">
    <source>
        <dbReference type="Pfam" id="PF18317"/>
    </source>
</evidence>
<feature type="binding site" evidence="8">
    <location>
        <position position="216"/>
    </location>
    <ligand>
        <name>NADP(+)</name>
        <dbReference type="ChEBI" id="CHEBI:58349"/>
    </ligand>
</feature>
<dbReference type="InterPro" id="IPR022893">
    <property type="entry name" value="Shikimate_DH_fam"/>
</dbReference>
<dbReference type="HAMAP" id="MF_00222">
    <property type="entry name" value="Shikimate_DH_AroE"/>
    <property type="match status" value="1"/>
</dbReference>
<evidence type="ECO:0000256" key="5">
    <source>
        <dbReference type="ARBA" id="ARBA00023002"/>
    </source>
</evidence>
<sequence>MSDRYTVFGNPIEHSKSPMIHRHFAAQTNQALVYDKTLTPVDGFSQALAEFFNQGGRGCNITVPFKEQAWQLADQLSDAARKAGAVNTLTRLENGQLQGDNTDGVGLVQDLIANLRLNLAGKKILLLGAGGAVRGVIGPILAQSPASLLVANRTVEKANQLAKIFAEDGNITACGYPQLAGQQFDLVINGTAASLQGELPPLPDDLLANGAACYDMMYSTSDTAFQIWAKSHGAVIAADGLGMLIEQAAQAFYIWRNCRPVTGKLFLEMR</sequence>
<keyword evidence="3 8" id="KW-0028">Amino-acid biosynthesis</keyword>
<dbReference type="NCBIfam" id="NF001310">
    <property type="entry name" value="PRK00258.1-2"/>
    <property type="match status" value="1"/>
</dbReference>
<keyword evidence="6 8" id="KW-0057">Aromatic amino acid biosynthesis</keyword>
<name>A0A2V1GV06_9GAMM</name>
<feature type="binding site" evidence="8">
    <location>
        <begin position="128"/>
        <end position="132"/>
    </location>
    <ligand>
        <name>NADP(+)</name>
        <dbReference type="ChEBI" id="CHEBI:58349"/>
    </ligand>
</feature>
<evidence type="ECO:0000313" key="12">
    <source>
        <dbReference type="EMBL" id="PVZ68171.1"/>
    </source>
</evidence>
<dbReference type="RefSeq" id="WP_116687757.1">
    <property type="nucleotide sequence ID" value="NZ_CAWNYD010000005.1"/>
</dbReference>
<dbReference type="InterPro" id="IPR036291">
    <property type="entry name" value="NAD(P)-bd_dom_sf"/>
</dbReference>
<comment type="pathway">
    <text evidence="1 8">Metabolic intermediate biosynthesis; chorismate biosynthesis; chorismate from D-erythrose 4-phosphate and phosphoenolpyruvate: step 4/7.</text>
</comment>
<evidence type="ECO:0000259" key="9">
    <source>
        <dbReference type="Pfam" id="PF01488"/>
    </source>
</evidence>
<dbReference type="InterPro" id="IPR046346">
    <property type="entry name" value="Aminoacid_DH-like_N_sf"/>
</dbReference>
<evidence type="ECO:0000256" key="7">
    <source>
        <dbReference type="ARBA" id="ARBA00049442"/>
    </source>
</evidence>
<dbReference type="SUPFAM" id="SSF53223">
    <property type="entry name" value="Aminoacid dehydrogenase-like, N-terminal domain"/>
    <property type="match status" value="1"/>
</dbReference>
<comment type="similarity">
    <text evidence="8">Belongs to the shikimate dehydrogenase family.</text>
</comment>
<gene>
    <name evidence="8" type="primary">aroE</name>
    <name evidence="12" type="ORF">DC094_12780</name>
</gene>
<evidence type="ECO:0000256" key="8">
    <source>
        <dbReference type="HAMAP-Rule" id="MF_00222"/>
    </source>
</evidence>
<dbReference type="OrthoDB" id="9776868at2"/>
<dbReference type="Pfam" id="PF08501">
    <property type="entry name" value="Shikimate_dh_N"/>
    <property type="match status" value="1"/>
</dbReference>
<dbReference type="GO" id="GO:0019632">
    <property type="term" value="P:shikimate metabolic process"/>
    <property type="evidence" value="ECO:0007669"/>
    <property type="project" value="InterPro"/>
</dbReference>
<dbReference type="Proteomes" id="UP000244906">
    <property type="component" value="Unassembled WGS sequence"/>
</dbReference>
<keyword evidence="5 8" id="KW-0560">Oxidoreductase</keyword>
<dbReference type="InterPro" id="IPR041121">
    <property type="entry name" value="SDH_C"/>
</dbReference>
<evidence type="ECO:0000259" key="10">
    <source>
        <dbReference type="Pfam" id="PF08501"/>
    </source>
</evidence>
<keyword evidence="13" id="KW-1185">Reference proteome</keyword>
<feature type="binding site" evidence="8">
    <location>
        <position position="218"/>
    </location>
    <ligand>
        <name>shikimate</name>
        <dbReference type="ChEBI" id="CHEBI:36208"/>
    </ligand>
</feature>
<dbReference type="InterPro" id="IPR011342">
    <property type="entry name" value="Shikimate_DH"/>
</dbReference>
<evidence type="ECO:0000256" key="2">
    <source>
        <dbReference type="ARBA" id="ARBA00012962"/>
    </source>
</evidence>
<accession>A0A2V1GV06</accession>
<dbReference type="GO" id="GO:0008652">
    <property type="term" value="P:amino acid biosynthetic process"/>
    <property type="evidence" value="ECO:0007669"/>
    <property type="project" value="UniProtKB-KW"/>
</dbReference>
<evidence type="ECO:0000256" key="3">
    <source>
        <dbReference type="ARBA" id="ARBA00022605"/>
    </source>
</evidence>
<dbReference type="Pfam" id="PF18317">
    <property type="entry name" value="SDH_C"/>
    <property type="match status" value="1"/>
</dbReference>
<feature type="domain" description="Quinate/shikimate 5-dehydrogenase/glutamyl-tRNA reductase" evidence="9">
    <location>
        <begin position="118"/>
        <end position="194"/>
    </location>
</feature>
<comment type="subunit">
    <text evidence="8">Homodimer.</text>
</comment>
<dbReference type="GO" id="GO:0005829">
    <property type="term" value="C:cytosol"/>
    <property type="evidence" value="ECO:0007669"/>
    <property type="project" value="TreeGrafter"/>
</dbReference>
<feature type="binding site" evidence="8">
    <location>
        <position position="78"/>
    </location>
    <ligand>
        <name>NADP(+)</name>
        <dbReference type="ChEBI" id="CHEBI:58349"/>
    </ligand>
</feature>
<feature type="binding site" evidence="8">
    <location>
        <position position="247"/>
    </location>
    <ligand>
        <name>shikimate</name>
        <dbReference type="ChEBI" id="CHEBI:36208"/>
    </ligand>
</feature>
<feature type="active site" description="Proton acceptor" evidence="8">
    <location>
        <position position="66"/>
    </location>
</feature>
<dbReference type="SUPFAM" id="SSF51735">
    <property type="entry name" value="NAD(P)-binding Rossmann-fold domains"/>
    <property type="match status" value="1"/>
</dbReference>
<dbReference type="Gene3D" id="3.40.50.720">
    <property type="entry name" value="NAD(P)-binding Rossmann-like Domain"/>
    <property type="match status" value="1"/>
</dbReference>
<feature type="binding site" evidence="8">
    <location>
        <position position="62"/>
    </location>
    <ligand>
        <name>shikimate</name>
        <dbReference type="ChEBI" id="CHEBI:36208"/>
    </ligand>
</feature>
<dbReference type="Gene3D" id="3.40.50.10860">
    <property type="entry name" value="Leucine Dehydrogenase, chain A, domain 1"/>
    <property type="match status" value="1"/>
</dbReference>
<dbReference type="UniPathway" id="UPA00053">
    <property type="reaction ID" value="UER00087"/>
</dbReference>
<comment type="function">
    <text evidence="8">Involved in the biosynthesis of the chorismate, which leads to the biosynthesis of aromatic amino acids. Catalyzes the reversible NADPH linked reduction of 3-dehydroshikimate (DHSA) to yield shikimate (SA).</text>
</comment>
<feature type="binding site" evidence="8">
    <location>
        <position position="240"/>
    </location>
    <ligand>
        <name>NADP(+)</name>
        <dbReference type="ChEBI" id="CHEBI:58349"/>
    </ligand>
</feature>
<dbReference type="InterPro" id="IPR013708">
    <property type="entry name" value="Shikimate_DH-bd_N"/>
</dbReference>
<dbReference type="EC" id="1.1.1.25" evidence="2 8"/>
<dbReference type="Pfam" id="PF01488">
    <property type="entry name" value="Shikimate_DH"/>
    <property type="match status" value="1"/>
</dbReference>
<feature type="binding site" evidence="8">
    <location>
        <begin position="15"/>
        <end position="17"/>
    </location>
    <ligand>
        <name>shikimate</name>
        <dbReference type="ChEBI" id="CHEBI:36208"/>
    </ligand>
</feature>
<dbReference type="PANTHER" id="PTHR21089">
    <property type="entry name" value="SHIKIMATE DEHYDROGENASE"/>
    <property type="match status" value="1"/>
</dbReference>
<feature type="domain" description="Shikimate dehydrogenase substrate binding N-terminal" evidence="10">
    <location>
        <begin position="7"/>
        <end position="89"/>
    </location>
</feature>
<dbReference type="GO" id="GO:0009423">
    <property type="term" value="P:chorismate biosynthetic process"/>
    <property type="evidence" value="ECO:0007669"/>
    <property type="project" value="UniProtKB-UniRule"/>
</dbReference>
<dbReference type="FunFam" id="3.40.50.10860:FF:000006">
    <property type="entry name" value="Shikimate dehydrogenase (NADP(+))"/>
    <property type="match status" value="1"/>
</dbReference>
<feature type="binding site" evidence="8">
    <location>
        <begin position="152"/>
        <end position="157"/>
    </location>
    <ligand>
        <name>NADP(+)</name>
        <dbReference type="ChEBI" id="CHEBI:58349"/>
    </ligand>
</feature>
<dbReference type="GO" id="GO:0050661">
    <property type="term" value="F:NADP binding"/>
    <property type="evidence" value="ECO:0007669"/>
    <property type="project" value="InterPro"/>
</dbReference>
<dbReference type="AlphaFoldDB" id="A0A2V1GV06"/>
<dbReference type="GO" id="GO:0009073">
    <property type="term" value="P:aromatic amino acid family biosynthetic process"/>
    <property type="evidence" value="ECO:0007669"/>
    <property type="project" value="UniProtKB-KW"/>
</dbReference>
<dbReference type="NCBIfam" id="TIGR00507">
    <property type="entry name" value="aroE"/>
    <property type="match status" value="1"/>
</dbReference>
<comment type="caution">
    <text evidence="12">The sequence shown here is derived from an EMBL/GenBank/DDBJ whole genome shotgun (WGS) entry which is preliminary data.</text>
</comment>
<comment type="catalytic activity">
    <reaction evidence="7 8">
        <text>shikimate + NADP(+) = 3-dehydroshikimate + NADPH + H(+)</text>
        <dbReference type="Rhea" id="RHEA:17737"/>
        <dbReference type="ChEBI" id="CHEBI:15378"/>
        <dbReference type="ChEBI" id="CHEBI:16630"/>
        <dbReference type="ChEBI" id="CHEBI:36208"/>
        <dbReference type="ChEBI" id="CHEBI:57783"/>
        <dbReference type="ChEBI" id="CHEBI:58349"/>
        <dbReference type="EC" id="1.1.1.25"/>
    </reaction>
</comment>